<evidence type="ECO:0000313" key="3">
    <source>
        <dbReference type="Proteomes" id="UP000623129"/>
    </source>
</evidence>
<dbReference type="PANTHER" id="PTHR34780:SF5">
    <property type="entry name" value="OS02G0733900 PROTEIN"/>
    <property type="match status" value="1"/>
</dbReference>
<dbReference type="AlphaFoldDB" id="A0A833QC29"/>
<sequence length="90" mass="10243">MTRAIHFSIEENTTEVKTKEMEGTVSQQVQPVHSQVRKIKQEEEKAKEQLRQSIALETRPVLREISRQLSASRFSQVRPVGIGRAISVAD</sequence>
<dbReference type="Proteomes" id="UP000623129">
    <property type="component" value="Unassembled WGS sequence"/>
</dbReference>
<proteinExistence type="predicted"/>
<dbReference type="EMBL" id="SWLB01000022">
    <property type="protein sequence ID" value="KAF3324175.1"/>
    <property type="molecule type" value="Genomic_DNA"/>
</dbReference>
<protein>
    <submittedName>
        <fullName evidence="2">Uncharacterized protein</fullName>
    </submittedName>
</protein>
<evidence type="ECO:0000256" key="1">
    <source>
        <dbReference type="SAM" id="MobiDB-lite"/>
    </source>
</evidence>
<reference evidence="2" key="1">
    <citation type="submission" date="2020-01" db="EMBL/GenBank/DDBJ databases">
        <title>Genome sequence of Kobresia littledalei, the first chromosome-level genome in the family Cyperaceae.</title>
        <authorList>
            <person name="Qu G."/>
        </authorList>
    </citation>
    <scope>NUCLEOTIDE SEQUENCE</scope>
    <source>
        <strain evidence="2">C.B.Clarke</strain>
        <tissue evidence="2">Leaf</tissue>
    </source>
</reference>
<dbReference type="PANTHER" id="PTHR34780">
    <property type="entry name" value="OS08G0427800 PROTEIN"/>
    <property type="match status" value="1"/>
</dbReference>
<feature type="region of interest" description="Disordered" evidence="1">
    <location>
        <begin position="16"/>
        <end position="35"/>
    </location>
</feature>
<accession>A0A833QC29</accession>
<comment type="caution">
    <text evidence="2">The sequence shown here is derived from an EMBL/GenBank/DDBJ whole genome shotgun (WGS) entry which is preliminary data.</text>
</comment>
<keyword evidence="3" id="KW-1185">Reference proteome</keyword>
<gene>
    <name evidence="2" type="ORF">FCM35_KLT11642</name>
</gene>
<feature type="compositionally biased region" description="Low complexity" evidence="1">
    <location>
        <begin position="25"/>
        <end position="34"/>
    </location>
</feature>
<evidence type="ECO:0000313" key="2">
    <source>
        <dbReference type="EMBL" id="KAF3324175.1"/>
    </source>
</evidence>
<organism evidence="2 3">
    <name type="scientific">Carex littledalei</name>
    <dbReference type="NCBI Taxonomy" id="544730"/>
    <lineage>
        <taxon>Eukaryota</taxon>
        <taxon>Viridiplantae</taxon>
        <taxon>Streptophyta</taxon>
        <taxon>Embryophyta</taxon>
        <taxon>Tracheophyta</taxon>
        <taxon>Spermatophyta</taxon>
        <taxon>Magnoliopsida</taxon>
        <taxon>Liliopsida</taxon>
        <taxon>Poales</taxon>
        <taxon>Cyperaceae</taxon>
        <taxon>Cyperoideae</taxon>
        <taxon>Cariceae</taxon>
        <taxon>Carex</taxon>
        <taxon>Carex subgen. Euthyceras</taxon>
    </lineage>
</organism>
<name>A0A833QC29_9POAL</name>